<keyword evidence="3" id="KW-1185">Reference proteome</keyword>
<organism evidence="2 3">
    <name type="scientific">Volvox reticuliferus</name>
    <dbReference type="NCBI Taxonomy" id="1737510"/>
    <lineage>
        <taxon>Eukaryota</taxon>
        <taxon>Viridiplantae</taxon>
        <taxon>Chlorophyta</taxon>
        <taxon>core chlorophytes</taxon>
        <taxon>Chlorophyceae</taxon>
        <taxon>CS clade</taxon>
        <taxon>Chlamydomonadales</taxon>
        <taxon>Volvocaceae</taxon>
        <taxon>Volvox</taxon>
    </lineage>
</organism>
<proteinExistence type="predicted"/>
<dbReference type="EMBL" id="BNCP01000052">
    <property type="protein sequence ID" value="GIL89666.1"/>
    <property type="molecule type" value="Genomic_DNA"/>
</dbReference>
<evidence type="ECO:0000313" key="2">
    <source>
        <dbReference type="EMBL" id="GIL89666.1"/>
    </source>
</evidence>
<gene>
    <name evidence="2" type="ORF">Vretifemale_17420</name>
</gene>
<dbReference type="OrthoDB" id="408493at2759"/>
<protein>
    <submittedName>
        <fullName evidence="2">Uncharacterized protein</fullName>
    </submittedName>
</protein>
<reference evidence="2" key="1">
    <citation type="journal article" date="2021" name="Proc. Natl. Acad. Sci. U.S.A.">
        <title>Three genomes in the algal genus Volvox reveal the fate of a haploid sex-determining region after a transition to homothallism.</title>
        <authorList>
            <person name="Yamamoto K."/>
            <person name="Hamaji T."/>
            <person name="Kawai-Toyooka H."/>
            <person name="Matsuzaki R."/>
            <person name="Takahashi F."/>
            <person name="Nishimura Y."/>
            <person name="Kawachi M."/>
            <person name="Noguchi H."/>
            <person name="Minakuchi Y."/>
            <person name="Umen J.G."/>
            <person name="Toyoda A."/>
            <person name="Nozaki H."/>
        </authorList>
    </citation>
    <scope>NUCLEOTIDE SEQUENCE</scope>
    <source>
        <strain evidence="2">NIES-3786</strain>
    </source>
</reference>
<feature type="compositionally biased region" description="Acidic residues" evidence="1">
    <location>
        <begin position="103"/>
        <end position="114"/>
    </location>
</feature>
<evidence type="ECO:0000313" key="3">
    <source>
        <dbReference type="Proteomes" id="UP000747110"/>
    </source>
</evidence>
<dbReference type="Proteomes" id="UP000747110">
    <property type="component" value="Unassembled WGS sequence"/>
</dbReference>
<sequence>MIMLYCIKPQQACQAQGSRFLLPMPDYLRTPLEYPSPRQILPRTLQPTTSLWHPDLVLVNLPPLTREDGSPVPEAATVLEQVCEQNPAIGPKPLHDPLAEMGSSDEGEGVDEGEATELQGQGEGETVRPHGMGAVDALTAAFAAVGLGRYSEEGEEVAAGGEGASGEGAATGAGTGGGAGGVIAAVAEKLRNSAASVADVVRGSSSQVDQTARQLAAAVAAGTVIAKEKAFGGAGDIGSTKAEALLGKPLVGDAILAGGGRDQADISEDWTVGPAP</sequence>
<comment type="caution">
    <text evidence="2">The sequence shown here is derived from an EMBL/GenBank/DDBJ whole genome shotgun (WGS) entry which is preliminary data.</text>
</comment>
<feature type="compositionally biased region" description="Gly residues" evidence="1">
    <location>
        <begin position="160"/>
        <end position="175"/>
    </location>
</feature>
<accession>A0A8J4FUL8</accession>
<feature type="region of interest" description="Disordered" evidence="1">
    <location>
        <begin position="87"/>
        <end position="114"/>
    </location>
</feature>
<dbReference type="AlphaFoldDB" id="A0A8J4FUL8"/>
<feature type="region of interest" description="Disordered" evidence="1">
    <location>
        <begin position="156"/>
        <end position="175"/>
    </location>
</feature>
<evidence type="ECO:0000256" key="1">
    <source>
        <dbReference type="SAM" id="MobiDB-lite"/>
    </source>
</evidence>
<name>A0A8J4FUL8_9CHLO</name>